<reference evidence="1" key="2">
    <citation type="journal article" date="2015" name="Fish Shellfish Immunol.">
        <title>Early steps in the European eel (Anguilla anguilla)-Vibrio vulnificus interaction in the gills: Role of the RtxA13 toxin.</title>
        <authorList>
            <person name="Callol A."/>
            <person name="Pajuelo D."/>
            <person name="Ebbesson L."/>
            <person name="Teles M."/>
            <person name="MacKenzie S."/>
            <person name="Amaro C."/>
        </authorList>
    </citation>
    <scope>NUCLEOTIDE SEQUENCE</scope>
</reference>
<accession>A0A0E9UR51</accession>
<sequence>MPFSLIKGSSS</sequence>
<dbReference type="EMBL" id="GBXM01041144">
    <property type="protein sequence ID" value="JAH67433.1"/>
    <property type="molecule type" value="Transcribed_RNA"/>
</dbReference>
<protein>
    <submittedName>
        <fullName evidence="1">Uncharacterized protein</fullName>
    </submittedName>
</protein>
<proteinExistence type="predicted"/>
<organism evidence="1">
    <name type="scientific">Anguilla anguilla</name>
    <name type="common">European freshwater eel</name>
    <name type="synonym">Muraena anguilla</name>
    <dbReference type="NCBI Taxonomy" id="7936"/>
    <lineage>
        <taxon>Eukaryota</taxon>
        <taxon>Metazoa</taxon>
        <taxon>Chordata</taxon>
        <taxon>Craniata</taxon>
        <taxon>Vertebrata</taxon>
        <taxon>Euteleostomi</taxon>
        <taxon>Actinopterygii</taxon>
        <taxon>Neopterygii</taxon>
        <taxon>Teleostei</taxon>
        <taxon>Anguilliformes</taxon>
        <taxon>Anguillidae</taxon>
        <taxon>Anguilla</taxon>
    </lineage>
</organism>
<name>A0A0E9UR51_ANGAN</name>
<reference evidence="1" key="1">
    <citation type="submission" date="2014-11" db="EMBL/GenBank/DDBJ databases">
        <authorList>
            <person name="Amaro Gonzalez C."/>
        </authorList>
    </citation>
    <scope>NUCLEOTIDE SEQUENCE</scope>
</reference>
<evidence type="ECO:0000313" key="1">
    <source>
        <dbReference type="EMBL" id="JAH67433.1"/>
    </source>
</evidence>